<dbReference type="Proteomes" id="UP000000602">
    <property type="component" value="Chromosome"/>
</dbReference>
<organism evidence="2 3">
    <name type="scientific">Desulfotalea psychrophila (strain LSv54 / DSM 12343)</name>
    <dbReference type="NCBI Taxonomy" id="177439"/>
    <lineage>
        <taxon>Bacteria</taxon>
        <taxon>Pseudomonadati</taxon>
        <taxon>Thermodesulfobacteriota</taxon>
        <taxon>Desulfobulbia</taxon>
        <taxon>Desulfobulbales</taxon>
        <taxon>Desulfocapsaceae</taxon>
        <taxon>Desulfotalea</taxon>
    </lineage>
</organism>
<accession>Q6AL65</accession>
<keyword evidence="1" id="KW-0472">Membrane</keyword>
<reference evidence="3" key="1">
    <citation type="journal article" date="2004" name="Environ. Microbiol.">
        <title>The genome of Desulfotalea psychrophila, a sulfate-reducing bacterium from permanently cold Arctic sediments.</title>
        <authorList>
            <person name="Rabus R."/>
            <person name="Ruepp A."/>
            <person name="Frickey T."/>
            <person name="Rattei T."/>
            <person name="Fartmann B."/>
            <person name="Stark M."/>
            <person name="Bauer M."/>
            <person name="Zibat A."/>
            <person name="Lombardot T."/>
            <person name="Becker I."/>
            <person name="Amann J."/>
            <person name="Gellner K."/>
            <person name="Teeling H."/>
            <person name="Leuschner W.D."/>
            <person name="Gloeckner F.-O."/>
            <person name="Lupas A.N."/>
            <person name="Amann R."/>
            <person name="Klenk H.-P."/>
        </authorList>
    </citation>
    <scope>NUCLEOTIDE SEQUENCE [LARGE SCALE GENOMIC DNA]</scope>
    <source>
        <strain evidence="3">DSM 12343 / LSv54</strain>
    </source>
</reference>
<evidence type="ECO:0000256" key="1">
    <source>
        <dbReference type="SAM" id="Phobius"/>
    </source>
</evidence>
<gene>
    <name evidence="2" type="ordered locus">DP2181</name>
</gene>
<dbReference type="OrthoDB" id="5416205at2"/>
<dbReference type="AlphaFoldDB" id="Q6AL65"/>
<dbReference type="HOGENOM" id="CLU_896376_0_0_7"/>
<protein>
    <submittedName>
        <fullName evidence="2">Uncharacterized protein</fullName>
    </submittedName>
</protein>
<feature type="transmembrane region" description="Helical" evidence="1">
    <location>
        <begin position="12"/>
        <end position="33"/>
    </location>
</feature>
<dbReference type="KEGG" id="dps:DP2181"/>
<dbReference type="EMBL" id="CR522870">
    <property type="protein sequence ID" value="CAG36910.1"/>
    <property type="molecule type" value="Genomic_DNA"/>
</dbReference>
<dbReference type="RefSeq" id="WP_011189422.1">
    <property type="nucleotide sequence ID" value="NC_006138.1"/>
</dbReference>
<dbReference type="STRING" id="177439.DP2181"/>
<name>Q6AL65_DESPS</name>
<keyword evidence="1" id="KW-0812">Transmembrane</keyword>
<keyword evidence="3" id="KW-1185">Reference proteome</keyword>
<proteinExistence type="predicted"/>
<keyword evidence="1" id="KW-1133">Transmembrane helix</keyword>
<evidence type="ECO:0000313" key="3">
    <source>
        <dbReference type="Proteomes" id="UP000000602"/>
    </source>
</evidence>
<evidence type="ECO:0000313" key="2">
    <source>
        <dbReference type="EMBL" id="CAG36910.1"/>
    </source>
</evidence>
<sequence>MEEQTKQTGSTFKKIGVAAIISLAIICAIVWYFSRETATSLQESSPLKAVATDIKTEATDQADTVESSVLLAPDNIETIAGENISLPEQVEIAEKQQAKPEALTIYQATSQLNTFFSQLDKETYIEKRQLSQGSKAHFSKLLQDIVDNPPVITGESDDLFTLLQNTAHFYRVLGGKNISLIKEVLDKENNQVESVAADLYLILQQPDTLKEQYGVSLPPTALYDYGCFFLNTLGGRLYMFRRDLDLRTILSYYALFFVHQAEEKGLNRHGIDIRPFLEKTIKELETHGQNIQRRDYYLENLYMLEKNLEQ</sequence>